<dbReference type="InterPro" id="IPR036388">
    <property type="entry name" value="WH-like_DNA-bd_sf"/>
</dbReference>
<dbReference type="GO" id="GO:0016973">
    <property type="term" value="P:poly(A)+ mRNA export from nucleus"/>
    <property type="evidence" value="ECO:0007669"/>
    <property type="project" value="TreeGrafter"/>
</dbReference>
<evidence type="ECO:0008006" key="3">
    <source>
        <dbReference type="Google" id="ProtNLM"/>
    </source>
</evidence>
<dbReference type="GO" id="GO:0006368">
    <property type="term" value="P:transcription elongation by RNA polymerase II"/>
    <property type="evidence" value="ECO:0007669"/>
    <property type="project" value="TreeGrafter"/>
</dbReference>
<evidence type="ECO:0000313" key="2">
    <source>
        <dbReference type="Proteomes" id="UP000245771"/>
    </source>
</evidence>
<organism evidence="1 2">
    <name type="scientific">Meira miltonrushii</name>
    <dbReference type="NCBI Taxonomy" id="1280837"/>
    <lineage>
        <taxon>Eukaryota</taxon>
        <taxon>Fungi</taxon>
        <taxon>Dikarya</taxon>
        <taxon>Basidiomycota</taxon>
        <taxon>Ustilaginomycotina</taxon>
        <taxon>Exobasidiomycetes</taxon>
        <taxon>Exobasidiales</taxon>
        <taxon>Brachybasidiaceae</taxon>
        <taxon>Meira</taxon>
    </lineage>
</organism>
<dbReference type="EMBL" id="KZ819602">
    <property type="protein sequence ID" value="PWN37205.1"/>
    <property type="molecule type" value="Genomic_DNA"/>
</dbReference>
<dbReference type="OrthoDB" id="5404651at2759"/>
<gene>
    <name evidence="1" type="ORF">FA14DRAFT_187332</name>
</gene>
<dbReference type="GO" id="GO:0070390">
    <property type="term" value="C:transcription export complex 2"/>
    <property type="evidence" value="ECO:0007669"/>
    <property type="project" value="TreeGrafter"/>
</dbReference>
<dbReference type="GO" id="GO:0000973">
    <property type="term" value="P:post-transcriptional tethering of RNA polymerase II gene DNA at nuclear periphery"/>
    <property type="evidence" value="ECO:0007669"/>
    <property type="project" value="TreeGrafter"/>
</dbReference>
<dbReference type="InterPro" id="IPR045114">
    <property type="entry name" value="Csn12-like"/>
</dbReference>
<dbReference type="InParanoid" id="A0A316VNW0"/>
<reference evidence="1 2" key="1">
    <citation type="journal article" date="2018" name="Mol. Biol. Evol.">
        <title>Broad Genomic Sampling Reveals a Smut Pathogenic Ancestry of the Fungal Clade Ustilaginomycotina.</title>
        <authorList>
            <person name="Kijpornyongpan T."/>
            <person name="Mondo S.J."/>
            <person name="Barry K."/>
            <person name="Sandor L."/>
            <person name="Lee J."/>
            <person name="Lipzen A."/>
            <person name="Pangilinan J."/>
            <person name="LaButti K."/>
            <person name="Hainaut M."/>
            <person name="Henrissat B."/>
            <person name="Grigoriev I.V."/>
            <person name="Spatafora J.W."/>
            <person name="Aime M.C."/>
        </authorList>
    </citation>
    <scope>NUCLEOTIDE SEQUENCE [LARGE SCALE GENOMIC DNA]</scope>
    <source>
        <strain evidence="1 2">MCA 3882</strain>
    </source>
</reference>
<dbReference type="PANTHER" id="PTHR12732:SF8">
    <property type="entry name" value="NUCLEAR MRNA EXPORT PROTEIN THP1"/>
    <property type="match status" value="1"/>
</dbReference>
<accession>A0A316VNW0</accession>
<keyword evidence="2" id="KW-1185">Reference proteome</keyword>
<dbReference type="GeneID" id="37023372"/>
<dbReference type="GO" id="GO:0003723">
    <property type="term" value="F:RNA binding"/>
    <property type="evidence" value="ECO:0007669"/>
    <property type="project" value="InterPro"/>
</dbReference>
<protein>
    <recommendedName>
        <fullName evidence="3">PCI domain-containing protein</fullName>
    </recommendedName>
</protein>
<dbReference type="Proteomes" id="UP000245771">
    <property type="component" value="Unassembled WGS sequence"/>
</dbReference>
<dbReference type="AlphaFoldDB" id="A0A316VNW0"/>
<dbReference type="RefSeq" id="XP_025357507.1">
    <property type="nucleotide sequence ID" value="XM_025501591.1"/>
</dbReference>
<dbReference type="STRING" id="1280837.A0A316VNW0"/>
<evidence type="ECO:0000313" key="1">
    <source>
        <dbReference type="EMBL" id="PWN37205.1"/>
    </source>
</evidence>
<dbReference type="PANTHER" id="PTHR12732">
    <property type="entry name" value="UNCHARACTERIZED PROTEASOME COMPONENT REGION PCI-CONTAINING"/>
    <property type="match status" value="1"/>
</dbReference>
<dbReference type="GO" id="GO:0003690">
    <property type="term" value="F:double-stranded DNA binding"/>
    <property type="evidence" value="ECO:0007669"/>
    <property type="project" value="InterPro"/>
</dbReference>
<name>A0A316VNW0_9BASI</name>
<proteinExistence type="predicted"/>
<dbReference type="FunCoup" id="A0A316VNW0">
    <property type="interactions" value="9"/>
</dbReference>
<dbReference type="SMART" id="SM00753">
    <property type="entry name" value="PAM"/>
    <property type="match status" value="1"/>
</dbReference>
<dbReference type="Gene3D" id="1.10.10.10">
    <property type="entry name" value="Winged helix-like DNA-binding domain superfamily/Winged helix DNA-binding domain"/>
    <property type="match status" value="1"/>
</dbReference>
<sequence length="481" mass="53886">MSLPQALHAFLNNVGQAYKAREQNPYLLANAVRLDSSLHTTLQSAIQQRNIDFEKAVSASAHIPASERIHPFLVSLLQFVSQQQSIQSLTYRKGLVSNIPVASYLEAYEKWSQVYSRASTVFQSQDSSFFGPTLRYVGTSLVLLAISTDNRSGDLNQPCITDAVSKISRTTGVAAIDRSPLPGQQTRRSEVLWLANASFRCYFKLKNIRLCETVLGSVENALTLNRQHASVQQKEAAKQAPNPAEASTALGMACYSRADMVTYRYYLGRLRLSQHRIRIAYNELRWAFDNCTNEHMHNKNMILSHCIVAALILGIYPSMQLLQASGLEGPFGQLIYRIQKGDGRGMYAELDRWRDWHRAKGHYLLLREKLEIGTWRNLMRRSFLIARLVNGLGPFELKPTAPTIAGAPASKTPPPILKLAQFLVIARRAWKDDGLALDDVECVVASLIDQGYVKGYAMHSSGNVVLRRTADFGFVRMSTVY</sequence>